<reference evidence="3 4" key="1">
    <citation type="journal article" date="2018" name="Sci. Rep.">
        <title>A novel species of the marine cyanobacterium Acaryochloris with a unique pigment content and lifestyle.</title>
        <authorList>
            <person name="Partensky F."/>
            <person name="Six C."/>
            <person name="Ratin M."/>
            <person name="Garczarek L."/>
            <person name="Vaulot D."/>
            <person name="Probert I."/>
            <person name="Calteau A."/>
            <person name="Gourvil P."/>
            <person name="Marie D."/>
            <person name="Grebert T."/>
            <person name="Bouchier C."/>
            <person name="Le Panse S."/>
            <person name="Gachenot M."/>
            <person name="Rodriguez F."/>
            <person name="Garrido J.L."/>
        </authorList>
    </citation>
    <scope>NUCLEOTIDE SEQUENCE [LARGE SCALE GENOMIC DNA]</scope>
    <source>
        <strain evidence="3 4">RCC1774</strain>
    </source>
</reference>
<accession>A0A2W1JFQ6</accession>
<feature type="domain" description="NADH:ubiquinone oxidoreductase intermediate-associated protein 30" evidence="2">
    <location>
        <begin position="51"/>
        <end position="217"/>
    </location>
</feature>
<evidence type="ECO:0000313" key="4">
    <source>
        <dbReference type="Proteomes" id="UP000248857"/>
    </source>
</evidence>
<protein>
    <recommendedName>
        <fullName evidence="2">NADH:ubiquinone oxidoreductase intermediate-associated protein 30 domain-containing protein</fullName>
    </recommendedName>
</protein>
<dbReference type="PANTHER" id="PTHR13194:SF19">
    <property type="entry name" value="NAD(P)-BINDING ROSSMANN-FOLD SUPERFAMILY PROTEIN"/>
    <property type="match status" value="1"/>
</dbReference>
<dbReference type="EMBL" id="PQWO01000011">
    <property type="protein sequence ID" value="PZD72276.1"/>
    <property type="molecule type" value="Genomic_DNA"/>
</dbReference>
<organism evidence="3 4">
    <name type="scientific">Acaryochloris thomasi RCC1774</name>
    <dbReference type="NCBI Taxonomy" id="1764569"/>
    <lineage>
        <taxon>Bacteria</taxon>
        <taxon>Bacillati</taxon>
        <taxon>Cyanobacteriota</taxon>
        <taxon>Cyanophyceae</taxon>
        <taxon>Acaryochloridales</taxon>
        <taxon>Acaryochloridaceae</taxon>
        <taxon>Acaryochloris</taxon>
        <taxon>Acaryochloris thomasi</taxon>
    </lineage>
</organism>
<dbReference type="PANTHER" id="PTHR13194">
    <property type="entry name" value="COMPLEX I INTERMEDIATE-ASSOCIATED PROTEIN 30"/>
    <property type="match status" value="1"/>
</dbReference>
<dbReference type="AlphaFoldDB" id="A0A2W1JFQ6"/>
<proteinExistence type="inferred from homology"/>
<evidence type="ECO:0000259" key="2">
    <source>
        <dbReference type="Pfam" id="PF08547"/>
    </source>
</evidence>
<dbReference type="InterPro" id="IPR013857">
    <property type="entry name" value="NADH-UbQ_OxRdtase-assoc_prot30"/>
</dbReference>
<keyword evidence="4" id="KW-1185">Reference proteome</keyword>
<dbReference type="OrthoDB" id="442188at2"/>
<dbReference type="Proteomes" id="UP000248857">
    <property type="component" value="Unassembled WGS sequence"/>
</dbReference>
<comment type="caution">
    <text evidence="3">The sequence shown here is derived from an EMBL/GenBank/DDBJ whole genome shotgun (WGS) entry which is preliminary data.</text>
</comment>
<evidence type="ECO:0000313" key="3">
    <source>
        <dbReference type="EMBL" id="PZD72276.1"/>
    </source>
</evidence>
<dbReference type="GO" id="GO:0010257">
    <property type="term" value="P:NADH dehydrogenase complex assembly"/>
    <property type="evidence" value="ECO:0007669"/>
    <property type="project" value="TreeGrafter"/>
</dbReference>
<evidence type="ECO:0000256" key="1">
    <source>
        <dbReference type="ARBA" id="ARBA00007884"/>
    </source>
</evidence>
<dbReference type="Gene3D" id="2.60.120.430">
    <property type="entry name" value="Galactose-binding lectin"/>
    <property type="match status" value="1"/>
</dbReference>
<dbReference type="GO" id="GO:0051082">
    <property type="term" value="F:unfolded protein binding"/>
    <property type="evidence" value="ECO:0007669"/>
    <property type="project" value="TreeGrafter"/>
</dbReference>
<dbReference type="Pfam" id="PF08547">
    <property type="entry name" value="CIA30"/>
    <property type="match status" value="1"/>
</dbReference>
<dbReference type="InterPro" id="IPR039131">
    <property type="entry name" value="NDUFAF1"/>
</dbReference>
<dbReference type="SUPFAM" id="SSF49785">
    <property type="entry name" value="Galactose-binding domain-like"/>
    <property type="match status" value="1"/>
</dbReference>
<sequence length="223" mass="24866">MSEQARQPWNVGRFMQTLTYFEALPVISWFQKMLPAFTPPAPPQLQAGMIFDFRQSIADLDQTWGVLDDVVMGGASSSSFQAKDGAALFSGIVTTANSGGFASVRTRNFEPPLDLNNHSGIELQVRGDGQRYKFLMRDEDSWDSVAYAYSFDTEADQWQTVQIPFTEMTAVFRAKTVPDASPINQGQVRSLQLMLSKFEYDGALNPSFQPGEFKLCVQSIGVY</sequence>
<name>A0A2W1JFQ6_9CYAN</name>
<dbReference type="RefSeq" id="WP_110987257.1">
    <property type="nucleotide sequence ID" value="NZ_CAWNWM010000011.1"/>
</dbReference>
<comment type="similarity">
    <text evidence="1">Belongs to the CIA30 family.</text>
</comment>
<dbReference type="InterPro" id="IPR008979">
    <property type="entry name" value="Galactose-bd-like_sf"/>
</dbReference>
<gene>
    <name evidence="3" type="ORF">C1752_03863</name>
</gene>